<name>A0ABZ0TNF0_9SPHI</name>
<protein>
    <submittedName>
        <fullName evidence="3">SRPBCC domain-containing protein</fullName>
    </submittedName>
</protein>
<evidence type="ECO:0000313" key="4">
    <source>
        <dbReference type="Proteomes" id="UP001324380"/>
    </source>
</evidence>
<organism evidence="3 4">
    <name type="scientific">Mucilaginibacter sabulilitoris</name>
    <dbReference type="NCBI Taxonomy" id="1173583"/>
    <lineage>
        <taxon>Bacteria</taxon>
        <taxon>Pseudomonadati</taxon>
        <taxon>Bacteroidota</taxon>
        <taxon>Sphingobacteriia</taxon>
        <taxon>Sphingobacteriales</taxon>
        <taxon>Sphingobacteriaceae</taxon>
        <taxon>Mucilaginibacter</taxon>
    </lineage>
</organism>
<sequence length="154" mass="18238">MNFNNISMAQQTLISEAVVLEQTFNASVEKVWKAITNRDDMAQWYFNMDEFEPEVGFKTQFNVHHDGRDYLHIWKVVEVIPLKKISYEWRLWEYPGNSLLTMELEADGDKTKLKLTHEKLETFKPAIYPDMARENFVAGWSHFIDTALKEFLEK</sequence>
<feature type="domain" description="Activator of Hsp90 ATPase homologue 1/2-like C-terminal" evidence="2">
    <location>
        <begin position="25"/>
        <end position="153"/>
    </location>
</feature>
<keyword evidence="4" id="KW-1185">Reference proteome</keyword>
<reference evidence="3 4" key="1">
    <citation type="submission" date="2023-11" db="EMBL/GenBank/DDBJ databases">
        <title>Analysis of the Genomes of Mucilaginibacter gossypii cycad 4 and M. sabulilitoris SNA2: microbes with the potential for plant growth promotion.</title>
        <authorList>
            <person name="Hirsch A.M."/>
            <person name="Humm E."/>
            <person name="Rubbi M."/>
            <person name="Del Vecchio G."/>
            <person name="Ha S.M."/>
            <person name="Pellegrini M."/>
            <person name="Gunsalus R.P."/>
        </authorList>
    </citation>
    <scope>NUCLEOTIDE SEQUENCE [LARGE SCALE GENOMIC DNA]</scope>
    <source>
        <strain evidence="3 4">SNA2</strain>
    </source>
</reference>
<gene>
    <name evidence="3" type="ORF">SNE25_25560</name>
</gene>
<comment type="similarity">
    <text evidence="1">Belongs to the AHA1 family.</text>
</comment>
<dbReference type="EMBL" id="CP139558">
    <property type="protein sequence ID" value="WPU92695.1"/>
    <property type="molecule type" value="Genomic_DNA"/>
</dbReference>
<evidence type="ECO:0000259" key="2">
    <source>
        <dbReference type="Pfam" id="PF08327"/>
    </source>
</evidence>
<dbReference type="Gene3D" id="3.30.530.20">
    <property type="match status" value="1"/>
</dbReference>
<dbReference type="InterPro" id="IPR023393">
    <property type="entry name" value="START-like_dom_sf"/>
</dbReference>
<dbReference type="CDD" id="cd07814">
    <property type="entry name" value="SRPBCC_CalC_Aha1-like"/>
    <property type="match status" value="1"/>
</dbReference>
<dbReference type="RefSeq" id="WP_321561855.1">
    <property type="nucleotide sequence ID" value="NZ_CP139558.1"/>
</dbReference>
<dbReference type="Pfam" id="PF08327">
    <property type="entry name" value="AHSA1"/>
    <property type="match status" value="1"/>
</dbReference>
<accession>A0ABZ0TNF0</accession>
<evidence type="ECO:0000256" key="1">
    <source>
        <dbReference type="ARBA" id="ARBA00006817"/>
    </source>
</evidence>
<evidence type="ECO:0000313" key="3">
    <source>
        <dbReference type="EMBL" id="WPU92695.1"/>
    </source>
</evidence>
<dbReference type="Proteomes" id="UP001324380">
    <property type="component" value="Chromosome"/>
</dbReference>
<proteinExistence type="inferred from homology"/>
<dbReference type="InterPro" id="IPR013538">
    <property type="entry name" value="ASHA1/2-like_C"/>
</dbReference>
<dbReference type="SUPFAM" id="SSF55961">
    <property type="entry name" value="Bet v1-like"/>
    <property type="match status" value="1"/>
</dbReference>